<feature type="compositionally biased region" description="Basic and acidic residues" evidence="1">
    <location>
        <begin position="250"/>
        <end position="263"/>
    </location>
</feature>
<keyword evidence="3" id="KW-1185">Reference proteome</keyword>
<feature type="region of interest" description="Disordered" evidence="1">
    <location>
        <begin position="1"/>
        <end position="101"/>
    </location>
</feature>
<proteinExistence type="predicted"/>
<dbReference type="InParanoid" id="D7FPF4"/>
<evidence type="ECO:0000256" key="1">
    <source>
        <dbReference type="SAM" id="MobiDB-lite"/>
    </source>
</evidence>
<dbReference type="OrthoDB" id="10369038at2759"/>
<feature type="compositionally biased region" description="Polar residues" evidence="1">
    <location>
        <begin position="92"/>
        <end position="101"/>
    </location>
</feature>
<reference evidence="2 3" key="1">
    <citation type="journal article" date="2010" name="Nature">
        <title>The Ectocarpus genome and the independent evolution of multicellularity in brown algae.</title>
        <authorList>
            <person name="Cock J.M."/>
            <person name="Sterck L."/>
            <person name="Rouze P."/>
            <person name="Scornet D."/>
            <person name="Allen A.E."/>
            <person name="Amoutzias G."/>
            <person name="Anthouard V."/>
            <person name="Artiguenave F."/>
            <person name="Aury J.M."/>
            <person name="Badger J.H."/>
            <person name="Beszteri B."/>
            <person name="Billiau K."/>
            <person name="Bonnet E."/>
            <person name="Bothwell J.H."/>
            <person name="Bowler C."/>
            <person name="Boyen C."/>
            <person name="Brownlee C."/>
            <person name="Carrano C.J."/>
            <person name="Charrier B."/>
            <person name="Cho G.Y."/>
            <person name="Coelho S.M."/>
            <person name="Collen J."/>
            <person name="Corre E."/>
            <person name="Da Silva C."/>
            <person name="Delage L."/>
            <person name="Delaroque N."/>
            <person name="Dittami S.M."/>
            <person name="Doulbeau S."/>
            <person name="Elias M."/>
            <person name="Farnham G."/>
            <person name="Gachon C.M."/>
            <person name="Gschloessl B."/>
            <person name="Heesch S."/>
            <person name="Jabbari K."/>
            <person name="Jubin C."/>
            <person name="Kawai H."/>
            <person name="Kimura K."/>
            <person name="Kloareg B."/>
            <person name="Kupper F.C."/>
            <person name="Lang D."/>
            <person name="Le Bail A."/>
            <person name="Leblanc C."/>
            <person name="Lerouge P."/>
            <person name="Lohr M."/>
            <person name="Lopez P.J."/>
            <person name="Martens C."/>
            <person name="Maumus F."/>
            <person name="Michel G."/>
            <person name="Miranda-Saavedra D."/>
            <person name="Morales J."/>
            <person name="Moreau H."/>
            <person name="Motomura T."/>
            <person name="Nagasato C."/>
            <person name="Napoli C.A."/>
            <person name="Nelson D.R."/>
            <person name="Nyvall-Collen P."/>
            <person name="Peters A.F."/>
            <person name="Pommier C."/>
            <person name="Potin P."/>
            <person name="Poulain J."/>
            <person name="Quesneville H."/>
            <person name="Read B."/>
            <person name="Rensing S.A."/>
            <person name="Ritter A."/>
            <person name="Rousvoal S."/>
            <person name="Samanta M."/>
            <person name="Samson G."/>
            <person name="Schroeder D.C."/>
            <person name="Segurens B."/>
            <person name="Strittmatter M."/>
            <person name="Tonon T."/>
            <person name="Tregear J.W."/>
            <person name="Valentin K."/>
            <person name="von Dassow P."/>
            <person name="Yamagishi T."/>
            <person name="Van de Peer Y."/>
            <person name="Wincker P."/>
        </authorList>
    </citation>
    <scope>NUCLEOTIDE SEQUENCE [LARGE SCALE GENOMIC DNA]</scope>
    <source>
        <strain evidence="3">Ec32 / CCAP1310/4</strain>
    </source>
</reference>
<feature type="region of interest" description="Disordered" evidence="1">
    <location>
        <begin position="250"/>
        <end position="270"/>
    </location>
</feature>
<dbReference type="EMBL" id="FN649742">
    <property type="protein sequence ID" value="CBJ30412.1"/>
    <property type="molecule type" value="Genomic_DNA"/>
</dbReference>
<dbReference type="AlphaFoldDB" id="D7FPF4"/>
<dbReference type="Proteomes" id="UP000002630">
    <property type="component" value="Linkage Group LG17"/>
</dbReference>
<gene>
    <name evidence="2" type="ORF">Esi_0189_0032</name>
</gene>
<dbReference type="EMBL" id="FN648355">
    <property type="protein sequence ID" value="CBJ30412.1"/>
    <property type="molecule type" value="Genomic_DNA"/>
</dbReference>
<name>D7FPF4_ECTSI</name>
<evidence type="ECO:0000313" key="3">
    <source>
        <dbReference type="Proteomes" id="UP000002630"/>
    </source>
</evidence>
<sequence length="374" mass="40992">MSCVGCSKEVALEDPMPETPPARVDPSTDTQEYQQRAAATPRKKTGNTETRSEGVQCSGPPVDQGVQTSALRLPRKSGASTHRTIHPRPLSPTKSSVMSSPEAQVNQYGEETYREKASRGLSTPAGGAHEPARVGIALEREAHIHVRVGLEGVRDADRGQQRAIWSVANGGDPGAPGPVMMLPLELGHDRRNDASNRTVRRFLKVIDFTEKPHEVGDRDTVASIPQSEHTTSPVHVQGDVDNGVVDPILMDHRDSRDKSERRGQGRTGRLDPLWESLGSLGERLAVVGGRFDQLDQEICHDREVIEGYQREAQEEAELAARDLLDIRTRRSLPPSRTTGYIPQTLFVGYDCGVGCNERAKLRPDKSVGRLTTVE</sequence>
<accession>D7FPF4</accession>
<organism evidence="2 3">
    <name type="scientific">Ectocarpus siliculosus</name>
    <name type="common">Brown alga</name>
    <name type="synonym">Conferva siliculosa</name>
    <dbReference type="NCBI Taxonomy" id="2880"/>
    <lineage>
        <taxon>Eukaryota</taxon>
        <taxon>Sar</taxon>
        <taxon>Stramenopiles</taxon>
        <taxon>Ochrophyta</taxon>
        <taxon>PX clade</taxon>
        <taxon>Phaeophyceae</taxon>
        <taxon>Ectocarpales</taxon>
        <taxon>Ectocarpaceae</taxon>
        <taxon>Ectocarpus</taxon>
    </lineage>
</organism>
<evidence type="ECO:0000313" key="2">
    <source>
        <dbReference type="EMBL" id="CBJ30412.1"/>
    </source>
</evidence>
<protein>
    <submittedName>
        <fullName evidence="2">Uncharacterized protein</fullName>
    </submittedName>
</protein>